<proteinExistence type="predicted"/>
<evidence type="ECO:0000313" key="2">
    <source>
        <dbReference type="EMBL" id="EPB71948.1"/>
    </source>
</evidence>
<dbReference type="SUPFAM" id="SSF55797">
    <property type="entry name" value="PR-1-like"/>
    <property type="match status" value="1"/>
</dbReference>
<accession>A0A0D6LLA8</accession>
<dbReference type="Proteomes" id="UP000054495">
    <property type="component" value="Unassembled WGS sequence"/>
</dbReference>
<dbReference type="EMBL" id="KE125078">
    <property type="protein sequence ID" value="EPB71948.1"/>
    <property type="molecule type" value="Genomic_DNA"/>
</dbReference>
<organism evidence="2 3">
    <name type="scientific">Ancylostoma ceylanicum</name>
    <dbReference type="NCBI Taxonomy" id="53326"/>
    <lineage>
        <taxon>Eukaryota</taxon>
        <taxon>Metazoa</taxon>
        <taxon>Ecdysozoa</taxon>
        <taxon>Nematoda</taxon>
        <taxon>Chromadorea</taxon>
        <taxon>Rhabditida</taxon>
        <taxon>Rhabditina</taxon>
        <taxon>Rhabditomorpha</taxon>
        <taxon>Strongyloidea</taxon>
        <taxon>Ancylostomatidae</taxon>
        <taxon>Ancylostomatinae</taxon>
        <taxon>Ancylostoma</taxon>
    </lineage>
</organism>
<dbReference type="InterPro" id="IPR035940">
    <property type="entry name" value="CAP_sf"/>
</dbReference>
<name>A0A0D6LLA8_9BILA</name>
<gene>
    <name evidence="2" type="ORF">ANCCEY_08965</name>
</gene>
<keyword evidence="3" id="KW-1185">Reference proteome</keyword>
<sequence>MYDCDIEESAMRHAVGCRWGHSAQHERKDLGENLYYSGNRQMNKVNAAEDACKLWFGELAERGVGQEDNVLTQEVWNKPGQIGHYTQGNFRGNWIGDPIYDTGNPCTTDDDCMCTNCRCSKEEALCIIQ</sequence>
<dbReference type="CDD" id="cd05380">
    <property type="entry name" value="CAP_euk"/>
    <property type="match status" value="1"/>
</dbReference>
<dbReference type="SMART" id="SM00198">
    <property type="entry name" value="SCP"/>
    <property type="match status" value="1"/>
</dbReference>
<evidence type="ECO:0000259" key="1">
    <source>
        <dbReference type="SMART" id="SM00198"/>
    </source>
</evidence>
<dbReference type="AlphaFoldDB" id="A0A0D6LLA8"/>
<dbReference type="InterPro" id="IPR014044">
    <property type="entry name" value="CAP_dom"/>
</dbReference>
<protein>
    <recommendedName>
        <fullName evidence="1">SCP domain-containing protein</fullName>
    </recommendedName>
</protein>
<evidence type="ECO:0000313" key="3">
    <source>
        <dbReference type="Proteomes" id="UP000054495"/>
    </source>
</evidence>
<reference evidence="2 3" key="1">
    <citation type="submission" date="2013-05" db="EMBL/GenBank/DDBJ databases">
        <title>Draft genome of the parasitic nematode Anyclostoma ceylanicum.</title>
        <authorList>
            <person name="Mitreva M."/>
        </authorList>
    </citation>
    <scope>NUCLEOTIDE SEQUENCE [LARGE SCALE GENOMIC DNA]</scope>
</reference>
<dbReference type="Gene3D" id="3.40.33.10">
    <property type="entry name" value="CAP"/>
    <property type="match status" value="2"/>
</dbReference>
<feature type="domain" description="SCP" evidence="1">
    <location>
        <begin position="2"/>
        <end position="96"/>
    </location>
</feature>